<keyword evidence="4" id="KW-1185">Reference proteome</keyword>
<sequence length="363" mass="40640">MELHNASKLQATYTGALYKDGRHGIVIVAKGSWQIPDDVSQTPKLLATKQSLPIQETDTFTGEPGLSAPVWENDLATTKPVCDVIMHACAHAQNGAAEKQVRVGLKLNQINKQFIVTGSRQWQASTFGHSLTDPTPFRSQEVSYDLAFGGTDLTHQDEGKTQVCMTNPIGRGYLPDHPSKTLDGRPGPQTEEADTPVTSAHRKYVPQSFGPIARNWEPRIHYGGTYDQHWMENIRPFLPDDFDERFYQCAPPDQQTKYLEGGELVELTGVSPRGTVTFHIPENGIYMAVIDGDGQEHELSPKADTLMIEPEYNRFSIVWRADWPLRRSPEEVETILVGTPTKAWRRARMLGKVFLPYKGKKIA</sequence>
<dbReference type="STRING" id="1117707.VQ7734_02617"/>
<accession>A0A1M7YW84</accession>
<dbReference type="AlphaFoldDB" id="A0A1M7YW84"/>
<proteinExistence type="predicted"/>
<dbReference type="RefSeq" id="WP_073583215.1">
    <property type="nucleotide sequence ID" value="NZ_AP024897.1"/>
</dbReference>
<evidence type="ECO:0000313" key="4">
    <source>
        <dbReference type="Proteomes" id="UP000184600"/>
    </source>
</evidence>
<evidence type="ECO:0000313" key="3">
    <source>
        <dbReference type="EMBL" id="SHO56848.1"/>
    </source>
</evidence>
<dbReference type="Pfam" id="PF09937">
    <property type="entry name" value="DUF2169"/>
    <property type="match status" value="1"/>
</dbReference>
<organism evidence="3 4">
    <name type="scientific">Vibrio quintilis</name>
    <dbReference type="NCBI Taxonomy" id="1117707"/>
    <lineage>
        <taxon>Bacteria</taxon>
        <taxon>Pseudomonadati</taxon>
        <taxon>Pseudomonadota</taxon>
        <taxon>Gammaproteobacteria</taxon>
        <taxon>Vibrionales</taxon>
        <taxon>Vibrionaceae</taxon>
        <taxon>Vibrio</taxon>
    </lineage>
</organism>
<feature type="region of interest" description="Disordered" evidence="1">
    <location>
        <begin position="172"/>
        <end position="199"/>
    </location>
</feature>
<protein>
    <recommendedName>
        <fullName evidence="2">DUF2169 domain-containing protein</fullName>
    </recommendedName>
</protein>
<reference evidence="4" key="1">
    <citation type="submission" date="2016-12" db="EMBL/GenBank/DDBJ databases">
        <authorList>
            <person name="Rodrigo-Torres L."/>
            <person name="Arahal R.D."/>
            <person name="Lucena T."/>
        </authorList>
    </citation>
    <scope>NUCLEOTIDE SEQUENCE [LARGE SCALE GENOMIC DNA]</scope>
</reference>
<dbReference type="InterPro" id="IPR018683">
    <property type="entry name" value="DUF2169"/>
</dbReference>
<dbReference type="EMBL" id="FRFG01000028">
    <property type="protein sequence ID" value="SHO56848.1"/>
    <property type="molecule type" value="Genomic_DNA"/>
</dbReference>
<name>A0A1M7YW84_9VIBR</name>
<gene>
    <name evidence="3" type="ORF">VQ7734_02617</name>
</gene>
<feature type="domain" description="DUF2169" evidence="2">
    <location>
        <begin position="21"/>
        <end position="320"/>
    </location>
</feature>
<dbReference type="Proteomes" id="UP000184600">
    <property type="component" value="Unassembled WGS sequence"/>
</dbReference>
<evidence type="ECO:0000256" key="1">
    <source>
        <dbReference type="SAM" id="MobiDB-lite"/>
    </source>
</evidence>
<evidence type="ECO:0000259" key="2">
    <source>
        <dbReference type="Pfam" id="PF09937"/>
    </source>
</evidence>
<dbReference type="OrthoDB" id="237820at2"/>